<dbReference type="RefSeq" id="WP_133999427.1">
    <property type="nucleotide sequence ID" value="NZ_SODV01000002.1"/>
</dbReference>
<dbReference type="FunFam" id="3.40.640.10:FF:000030">
    <property type="entry name" value="Low-specificity L-threonine aldolase"/>
    <property type="match status" value="1"/>
</dbReference>
<evidence type="ECO:0000259" key="6">
    <source>
        <dbReference type="Pfam" id="PF01212"/>
    </source>
</evidence>
<comment type="similarity">
    <text evidence="2">Belongs to the threonine aldolase family.</text>
</comment>
<name>A0A4R8DIF9_9BACT</name>
<dbReference type="OrthoDB" id="9774495at2"/>
<dbReference type="InterPro" id="IPR023603">
    <property type="entry name" value="Low_specificity_L-TA-like"/>
</dbReference>
<keyword evidence="8" id="KW-1185">Reference proteome</keyword>
<evidence type="ECO:0000313" key="7">
    <source>
        <dbReference type="EMBL" id="TDW97347.1"/>
    </source>
</evidence>
<dbReference type="NCBIfam" id="NF041359">
    <property type="entry name" value="GntG_guanitoxin"/>
    <property type="match status" value="1"/>
</dbReference>
<sequence length="338" mass="36710">MPIDLRSDTVTKPTEAMLTAMFQAKVGDDVFREDSTVTELETRLAAEFGMEAGLFCPSGTMTNQIAIKMHTQPADEVICDRSAHVYIYEGGGIAFNSGCQVRAIDGIRGQINALQVEEAINPDDVHKAPTRLVCLENTANRGGGSCYDWASIVAIREVCNRHGLVLHLDGARIYNALIHKKETPKQYGEVFDSISICLSKGLGCPVGSVLVGRKKDIDRARRIRKVFGGGMRQAGYLAAAGLYALDHHVTRLEEDHKHAKALADALKGKDFVADILPVETNIVIFTVKGRYTAAGLSETLRKHDILAVAIAPTQVRMVTHLDFTPEMLSAVQGVLAGL</sequence>
<evidence type="ECO:0000256" key="3">
    <source>
        <dbReference type="ARBA" id="ARBA00022898"/>
    </source>
</evidence>
<gene>
    <name evidence="7" type="ORF">EDB95_5194</name>
</gene>
<keyword evidence="3" id="KW-0663">Pyridoxal phosphate</keyword>
<keyword evidence="4" id="KW-0456">Lyase</keyword>
<dbReference type="Gene3D" id="3.40.640.10">
    <property type="entry name" value="Type I PLP-dependent aspartate aminotransferase-like (Major domain)"/>
    <property type="match status" value="1"/>
</dbReference>
<dbReference type="EMBL" id="SODV01000002">
    <property type="protein sequence ID" value="TDW97347.1"/>
    <property type="molecule type" value="Genomic_DNA"/>
</dbReference>
<organism evidence="7 8">
    <name type="scientific">Dinghuibacter silviterrae</name>
    <dbReference type="NCBI Taxonomy" id="1539049"/>
    <lineage>
        <taxon>Bacteria</taxon>
        <taxon>Pseudomonadati</taxon>
        <taxon>Bacteroidota</taxon>
        <taxon>Chitinophagia</taxon>
        <taxon>Chitinophagales</taxon>
        <taxon>Chitinophagaceae</taxon>
        <taxon>Dinghuibacter</taxon>
    </lineage>
</organism>
<dbReference type="PANTHER" id="PTHR48097">
    <property type="entry name" value="L-THREONINE ALDOLASE-RELATED"/>
    <property type="match status" value="1"/>
</dbReference>
<dbReference type="InterPro" id="IPR015421">
    <property type="entry name" value="PyrdxlP-dep_Trfase_major"/>
</dbReference>
<dbReference type="GO" id="GO:0008732">
    <property type="term" value="F:L-allo-threonine aldolase activity"/>
    <property type="evidence" value="ECO:0007669"/>
    <property type="project" value="TreeGrafter"/>
</dbReference>
<dbReference type="GO" id="GO:0005829">
    <property type="term" value="C:cytosol"/>
    <property type="evidence" value="ECO:0007669"/>
    <property type="project" value="TreeGrafter"/>
</dbReference>
<evidence type="ECO:0000256" key="5">
    <source>
        <dbReference type="PIRSR" id="PIRSR017617-1"/>
    </source>
</evidence>
<feature type="domain" description="Aromatic amino acid beta-eliminating lyase/threonine aldolase" evidence="6">
    <location>
        <begin position="4"/>
        <end position="288"/>
    </location>
</feature>
<evidence type="ECO:0000256" key="1">
    <source>
        <dbReference type="ARBA" id="ARBA00001933"/>
    </source>
</evidence>
<proteinExistence type="inferred from homology"/>
<accession>A0A4R8DIF9</accession>
<comment type="cofactor">
    <cofactor evidence="1">
        <name>pyridoxal 5'-phosphate</name>
        <dbReference type="ChEBI" id="CHEBI:597326"/>
    </cofactor>
</comment>
<feature type="modified residue" description="N6-(pyridoxal phosphate)lysine" evidence="5">
    <location>
        <position position="200"/>
    </location>
</feature>
<evidence type="ECO:0000313" key="8">
    <source>
        <dbReference type="Proteomes" id="UP000294498"/>
    </source>
</evidence>
<dbReference type="Pfam" id="PF01212">
    <property type="entry name" value="Beta_elim_lyase"/>
    <property type="match status" value="1"/>
</dbReference>
<protein>
    <submittedName>
        <fullName evidence="7">L-threonine aldolase</fullName>
    </submittedName>
</protein>
<dbReference type="Gene3D" id="3.90.1150.10">
    <property type="entry name" value="Aspartate Aminotransferase, domain 1"/>
    <property type="match status" value="1"/>
</dbReference>
<evidence type="ECO:0000256" key="4">
    <source>
        <dbReference type="ARBA" id="ARBA00023239"/>
    </source>
</evidence>
<dbReference type="SUPFAM" id="SSF53383">
    <property type="entry name" value="PLP-dependent transferases"/>
    <property type="match status" value="1"/>
</dbReference>
<dbReference type="InterPro" id="IPR015424">
    <property type="entry name" value="PyrdxlP-dep_Trfase"/>
</dbReference>
<evidence type="ECO:0000256" key="2">
    <source>
        <dbReference type="ARBA" id="ARBA00006966"/>
    </source>
</evidence>
<dbReference type="PANTHER" id="PTHR48097:SF9">
    <property type="entry name" value="L-THREONINE ALDOLASE"/>
    <property type="match status" value="1"/>
</dbReference>
<dbReference type="GO" id="GO:0006545">
    <property type="term" value="P:glycine biosynthetic process"/>
    <property type="evidence" value="ECO:0007669"/>
    <property type="project" value="TreeGrafter"/>
</dbReference>
<dbReference type="PIRSF" id="PIRSF017617">
    <property type="entry name" value="Thr_aldolase"/>
    <property type="match status" value="1"/>
</dbReference>
<comment type="caution">
    <text evidence="7">The sequence shown here is derived from an EMBL/GenBank/DDBJ whole genome shotgun (WGS) entry which is preliminary data.</text>
</comment>
<reference evidence="7 8" key="1">
    <citation type="submission" date="2019-03" db="EMBL/GenBank/DDBJ databases">
        <title>Genomic Encyclopedia of Type Strains, Phase IV (KMG-IV): sequencing the most valuable type-strain genomes for metagenomic binning, comparative biology and taxonomic classification.</title>
        <authorList>
            <person name="Goeker M."/>
        </authorList>
    </citation>
    <scope>NUCLEOTIDE SEQUENCE [LARGE SCALE GENOMIC DNA]</scope>
    <source>
        <strain evidence="7 8">DSM 100059</strain>
    </source>
</reference>
<dbReference type="GO" id="GO:0006567">
    <property type="term" value="P:L-threonine catabolic process"/>
    <property type="evidence" value="ECO:0007669"/>
    <property type="project" value="TreeGrafter"/>
</dbReference>
<dbReference type="AlphaFoldDB" id="A0A4R8DIF9"/>
<dbReference type="InterPro" id="IPR001597">
    <property type="entry name" value="ArAA_b-elim_lyase/Thr_aldolase"/>
</dbReference>
<dbReference type="Proteomes" id="UP000294498">
    <property type="component" value="Unassembled WGS sequence"/>
</dbReference>
<dbReference type="InterPro" id="IPR015422">
    <property type="entry name" value="PyrdxlP-dep_Trfase_small"/>
</dbReference>